<keyword evidence="3" id="KW-1185">Reference proteome</keyword>
<feature type="chain" id="PRO_5008571236" description="DUF3187 family protein" evidence="1">
    <location>
        <begin position="27"/>
        <end position="334"/>
    </location>
</feature>
<dbReference type="InterPro" id="IPR021523">
    <property type="entry name" value="DUF3187"/>
</dbReference>
<proteinExistence type="predicted"/>
<protein>
    <recommendedName>
        <fullName evidence="4">DUF3187 family protein</fullName>
    </recommendedName>
</protein>
<dbReference type="RefSeq" id="WP_096460741.1">
    <property type="nucleotide sequence ID" value="NZ_AP014936.1"/>
</dbReference>
<gene>
    <name evidence="2" type="ORF">SVA_1642</name>
</gene>
<organism evidence="2 3">
    <name type="scientific">Sulfurifustis variabilis</name>
    <dbReference type="NCBI Taxonomy" id="1675686"/>
    <lineage>
        <taxon>Bacteria</taxon>
        <taxon>Pseudomonadati</taxon>
        <taxon>Pseudomonadota</taxon>
        <taxon>Gammaproteobacteria</taxon>
        <taxon>Acidiferrobacterales</taxon>
        <taxon>Acidiferrobacteraceae</taxon>
        <taxon>Sulfurifustis</taxon>
    </lineage>
</organism>
<evidence type="ECO:0008006" key="4">
    <source>
        <dbReference type="Google" id="ProtNLM"/>
    </source>
</evidence>
<name>A0A1B4V6J0_9GAMM</name>
<feature type="signal peptide" evidence="1">
    <location>
        <begin position="1"/>
        <end position="26"/>
    </location>
</feature>
<evidence type="ECO:0000313" key="3">
    <source>
        <dbReference type="Proteomes" id="UP000218899"/>
    </source>
</evidence>
<dbReference type="AlphaFoldDB" id="A0A1B4V6J0"/>
<evidence type="ECO:0000313" key="2">
    <source>
        <dbReference type="EMBL" id="BAU48202.1"/>
    </source>
</evidence>
<dbReference type="KEGG" id="sva:SVA_1642"/>
<evidence type="ECO:0000256" key="1">
    <source>
        <dbReference type="SAM" id="SignalP"/>
    </source>
</evidence>
<dbReference type="Proteomes" id="UP000218899">
    <property type="component" value="Chromosome"/>
</dbReference>
<dbReference type="EMBL" id="AP014936">
    <property type="protein sequence ID" value="BAU48202.1"/>
    <property type="molecule type" value="Genomic_DNA"/>
</dbReference>
<reference evidence="2 3" key="1">
    <citation type="submission" date="2015-08" db="EMBL/GenBank/DDBJ databases">
        <title>Complete genome sequence of Sulfurifustis variabilis.</title>
        <authorList>
            <person name="Miura A."/>
            <person name="Kojima H."/>
            <person name="Fukui M."/>
        </authorList>
    </citation>
    <scope>NUCLEOTIDE SEQUENCE [LARGE SCALE GENOMIC DNA]</scope>
    <source>
        <strain evidence="3">skN76</strain>
    </source>
</reference>
<keyword evidence="1" id="KW-0732">Signal</keyword>
<accession>A0A1B4V6J0</accession>
<dbReference type="OrthoDB" id="7059736at2"/>
<dbReference type="Pfam" id="PF11383">
    <property type="entry name" value="DUF3187"/>
    <property type="match status" value="1"/>
</dbReference>
<sequence>MPPTPARLHAVALALLALVLASAASATEDELFYTFNQSPLVQIYGLPAMGSAVVLAPGQRRFQVAYEIANTLIAESRRDEFLVLDGESRRLTMRFAFSPRPGTELGLEVPYVSYDGGFLDSFIENWHNAFGLPNGDRDRFPQDSLTYYYRRGSEALVDITTPASGIGDFRLTGAHQLVIDPRASNVTLRASLKLPTGDAEELLGSGAADLAVWLVAGCGRERCGEVGWQAGGGVLWLGKGELLPDQQYRLVAFGSAGAEWRALPAIALKAQLNAHTPFYSQTDLTPLGDVSIQVVLGGTWTVSRRLALDLGVTEDLLVHTAPDVSFLVALRTYF</sequence>